<evidence type="ECO:0000313" key="16">
    <source>
        <dbReference type="Proteomes" id="UP001476798"/>
    </source>
</evidence>
<dbReference type="EMBL" id="JAHRIO010000014">
    <property type="protein sequence ID" value="MEQ2157311.1"/>
    <property type="molecule type" value="Genomic_DNA"/>
</dbReference>
<evidence type="ECO:0000256" key="10">
    <source>
        <dbReference type="ARBA" id="ARBA00023157"/>
    </source>
</evidence>
<comment type="caution">
    <text evidence="15">The sequence shown here is derived from an EMBL/GenBank/DDBJ whole genome shotgun (WGS) entry which is preliminary data.</text>
</comment>
<dbReference type="InterPro" id="IPR020635">
    <property type="entry name" value="Tyr_kinase_cat_dom"/>
</dbReference>
<keyword evidence="9" id="KW-0829">Tyrosine-protein kinase</keyword>
<evidence type="ECO:0000259" key="14">
    <source>
        <dbReference type="PROSITE" id="PS50011"/>
    </source>
</evidence>
<evidence type="ECO:0000256" key="3">
    <source>
        <dbReference type="ARBA" id="ARBA00022553"/>
    </source>
</evidence>
<protein>
    <recommendedName>
        <fullName evidence="2">receptor protein-tyrosine kinase</fullName>
        <ecNumber evidence="2">2.7.10.1</ecNumber>
    </recommendedName>
</protein>
<evidence type="ECO:0000313" key="15">
    <source>
        <dbReference type="EMBL" id="MEQ2157311.1"/>
    </source>
</evidence>
<evidence type="ECO:0000256" key="2">
    <source>
        <dbReference type="ARBA" id="ARBA00011902"/>
    </source>
</evidence>
<gene>
    <name evidence="15" type="ORF">GOODEAATRI_000507</name>
</gene>
<keyword evidence="9" id="KW-0418">Kinase</keyword>
<dbReference type="PANTHER" id="PTHR24416:SF370">
    <property type="entry name" value="HIGH AFFINITY NERVE GROWTH FACTOR RECEPTOR"/>
    <property type="match status" value="1"/>
</dbReference>
<dbReference type="Gene3D" id="2.60.40.10">
    <property type="entry name" value="Immunoglobulins"/>
    <property type="match status" value="1"/>
</dbReference>
<evidence type="ECO:0000256" key="9">
    <source>
        <dbReference type="ARBA" id="ARBA00023137"/>
    </source>
</evidence>
<keyword evidence="16" id="KW-1185">Reference proteome</keyword>
<evidence type="ECO:0000256" key="13">
    <source>
        <dbReference type="PROSITE-ProRule" id="PRU10141"/>
    </source>
</evidence>
<keyword evidence="9" id="KW-0808">Transferase</keyword>
<dbReference type="Proteomes" id="UP001476798">
    <property type="component" value="Unassembled WGS sequence"/>
</dbReference>
<keyword evidence="12" id="KW-0325">Glycoprotein</keyword>
<dbReference type="InterPro" id="IPR001245">
    <property type="entry name" value="Ser-Thr/Tyr_kinase_cat_dom"/>
</dbReference>
<evidence type="ECO:0000256" key="6">
    <source>
        <dbReference type="ARBA" id="ARBA00022840"/>
    </source>
</evidence>
<keyword evidence="7" id="KW-1133">Transmembrane helix</keyword>
<comment type="subcellular location">
    <subcellularLocation>
        <location evidence="1">Membrane</location>
        <topology evidence="1">Single-pass type I membrane protein</topology>
    </subcellularLocation>
</comment>
<dbReference type="InterPro" id="IPR013783">
    <property type="entry name" value="Ig-like_fold"/>
</dbReference>
<dbReference type="InterPro" id="IPR050122">
    <property type="entry name" value="RTK"/>
</dbReference>
<dbReference type="Pfam" id="PF07714">
    <property type="entry name" value="PK_Tyr_Ser-Thr"/>
    <property type="match status" value="1"/>
</dbReference>
<dbReference type="PANTHER" id="PTHR24416">
    <property type="entry name" value="TYROSINE-PROTEIN KINASE RECEPTOR"/>
    <property type="match status" value="1"/>
</dbReference>
<dbReference type="EC" id="2.7.10.1" evidence="2"/>
<evidence type="ECO:0000256" key="7">
    <source>
        <dbReference type="ARBA" id="ARBA00022989"/>
    </source>
</evidence>
<dbReference type="SMART" id="SM00219">
    <property type="entry name" value="TyrKc"/>
    <property type="match status" value="1"/>
</dbReference>
<feature type="binding site" evidence="13">
    <location>
        <position position="293"/>
    </location>
    <ligand>
        <name>ATP</name>
        <dbReference type="ChEBI" id="CHEBI:30616"/>
    </ligand>
</feature>
<proteinExistence type="predicted"/>
<dbReference type="SUPFAM" id="SSF56112">
    <property type="entry name" value="Protein kinase-like (PK-like)"/>
    <property type="match status" value="1"/>
</dbReference>
<dbReference type="PROSITE" id="PS50011">
    <property type="entry name" value="PROTEIN_KINASE_DOM"/>
    <property type="match status" value="1"/>
</dbReference>
<dbReference type="InterPro" id="IPR017441">
    <property type="entry name" value="Protein_kinase_ATP_BS"/>
</dbReference>
<organism evidence="15 16">
    <name type="scientific">Goodea atripinnis</name>
    <dbReference type="NCBI Taxonomy" id="208336"/>
    <lineage>
        <taxon>Eukaryota</taxon>
        <taxon>Metazoa</taxon>
        <taxon>Chordata</taxon>
        <taxon>Craniata</taxon>
        <taxon>Vertebrata</taxon>
        <taxon>Euteleostomi</taxon>
        <taxon>Actinopterygii</taxon>
        <taxon>Neopterygii</taxon>
        <taxon>Teleostei</taxon>
        <taxon>Neoteleostei</taxon>
        <taxon>Acanthomorphata</taxon>
        <taxon>Ovalentaria</taxon>
        <taxon>Atherinomorphae</taxon>
        <taxon>Cyprinodontiformes</taxon>
        <taxon>Goodeidae</taxon>
        <taxon>Goodea</taxon>
    </lineage>
</organism>
<dbReference type="Gene3D" id="3.30.200.20">
    <property type="entry name" value="Phosphorylase Kinase, domain 1"/>
    <property type="match status" value="1"/>
</dbReference>
<keyword evidence="5 13" id="KW-0547">Nucleotide-binding</keyword>
<sequence length="372" mass="41639">MGSTLNLVLQLTNVSSKDNLHNLTCEAENQAGPNEGMVQLDIECRVDGCTKEKCTALISSKYPLYKYGYVPTILLMELSVLCHSNRRLGCRLRAARFPGQSEGSLHLRVVFDLNGAISSKIIFLKDAVPQHNWCFPFAVDGNPEAKITWLYNGVLFKESIYAYVQLIPDSSDGSVKHGCLFLNKPTHINNGNYTLIVENKLGTDKATAIGMFMDNPFDPFYKPTGYGRHRESGESGVHPSQLFLFLIVAGVQHIKRKDIVLKWELGEGAFGKVYLAECANLSPNSDKMLVAIKTLKDANESTRQDFQREAELLTVLQHQHIVRFYGVCTDGEPLAMVFEYMRHGDLNRFLRYVEDHTFSLCGGPSNICCPNC</sequence>
<evidence type="ECO:0000256" key="11">
    <source>
        <dbReference type="ARBA" id="ARBA00023170"/>
    </source>
</evidence>
<name>A0ABV0MDW3_9TELE</name>
<keyword evidence="4" id="KW-0812">Transmembrane</keyword>
<dbReference type="SUPFAM" id="SSF48726">
    <property type="entry name" value="Immunoglobulin"/>
    <property type="match status" value="1"/>
</dbReference>
<evidence type="ECO:0000256" key="1">
    <source>
        <dbReference type="ARBA" id="ARBA00004479"/>
    </source>
</evidence>
<keyword evidence="6 13" id="KW-0067">ATP-binding</keyword>
<dbReference type="InterPro" id="IPR000719">
    <property type="entry name" value="Prot_kinase_dom"/>
</dbReference>
<evidence type="ECO:0000256" key="5">
    <source>
        <dbReference type="ARBA" id="ARBA00022741"/>
    </source>
</evidence>
<dbReference type="InterPro" id="IPR011009">
    <property type="entry name" value="Kinase-like_dom_sf"/>
</dbReference>
<keyword evidence="11" id="KW-0675">Receptor</keyword>
<evidence type="ECO:0000256" key="12">
    <source>
        <dbReference type="ARBA" id="ARBA00023180"/>
    </source>
</evidence>
<evidence type="ECO:0000256" key="4">
    <source>
        <dbReference type="ARBA" id="ARBA00022692"/>
    </source>
</evidence>
<reference evidence="15 16" key="1">
    <citation type="submission" date="2021-06" db="EMBL/GenBank/DDBJ databases">
        <authorList>
            <person name="Palmer J.M."/>
        </authorList>
    </citation>
    <scope>NUCLEOTIDE SEQUENCE [LARGE SCALE GENOMIC DNA]</scope>
    <source>
        <strain evidence="15 16">GA_2019</strain>
        <tissue evidence="15">Muscle</tissue>
    </source>
</reference>
<accession>A0ABV0MDW3</accession>
<keyword evidence="8" id="KW-0472">Membrane</keyword>
<dbReference type="InterPro" id="IPR036179">
    <property type="entry name" value="Ig-like_dom_sf"/>
</dbReference>
<dbReference type="PROSITE" id="PS00107">
    <property type="entry name" value="PROTEIN_KINASE_ATP"/>
    <property type="match status" value="1"/>
</dbReference>
<evidence type="ECO:0000256" key="8">
    <source>
        <dbReference type="ARBA" id="ARBA00023136"/>
    </source>
</evidence>
<feature type="domain" description="Protein kinase" evidence="14">
    <location>
        <begin position="259"/>
        <end position="372"/>
    </location>
</feature>
<keyword evidence="3" id="KW-0597">Phosphoprotein</keyword>
<keyword evidence="10" id="KW-1015">Disulfide bond</keyword>